<evidence type="ECO:0000256" key="2">
    <source>
        <dbReference type="ARBA" id="ARBA00037999"/>
    </source>
</evidence>
<dbReference type="Pfam" id="PF01041">
    <property type="entry name" value="DegT_DnrJ_EryC1"/>
    <property type="match status" value="1"/>
</dbReference>
<dbReference type="AlphaFoldDB" id="A0A1I3BY74"/>
<dbReference type="PANTHER" id="PTHR30244">
    <property type="entry name" value="TRANSAMINASE"/>
    <property type="match status" value="1"/>
</dbReference>
<evidence type="ECO:0000256" key="4">
    <source>
        <dbReference type="PIRSR" id="PIRSR000390-2"/>
    </source>
</evidence>
<dbReference type="OrthoDB" id="9810913at2"/>
<dbReference type="PIRSF" id="PIRSF000390">
    <property type="entry name" value="PLP_StrS"/>
    <property type="match status" value="1"/>
</dbReference>
<reference evidence="6 7" key="1">
    <citation type="submission" date="2016-10" db="EMBL/GenBank/DDBJ databases">
        <authorList>
            <person name="de Groot N.N."/>
        </authorList>
    </citation>
    <scope>NUCLEOTIDE SEQUENCE [LARGE SCALE GENOMIC DNA]</scope>
    <source>
        <strain evidence="6 7">Z108</strain>
    </source>
</reference>
<evidence type="ECO:0000256" key="1">
    <source>
        <dbReference type="ARBA" id="ARBA00022898"/>
    </source>
</evidence>
<keyword evidence="1 4" id="KW-0663">Pyridoxal phosphate</keyword>
<comment type="similarity">
    <text evidence="2 5">Belongs to the DegT/DnrJ/EryC1 family.</text>
</comment>
<organism evidence="6 7">
    <name type="scientific">Selenomonas ruminantium</name>
    <dbReference type="NCBI Taxonomy" id="971"/>
    <lineage>
        <taxon>Bacteria</taxon>
        <taxon>Bacillati</taxon>
        <taxon>Bacillota</taxon>
        <taxon>Negativicutes</taxon>
        <taxon>Selenomonadales</taxon>
        <taxon>Selenomonadaceae</taxon>
        <taxon>Selenomonas</taxon>
    </lineage>
</organism>
<dbReference type="Proteomes" id="UP000183639">
    <property type="component" value="Unassembled WGS sequence"/>
</dbReference>
<dbReference type="GO" id="GO:0008483">
    <property type="term" value="F:transaminase activity"/>
    <property type="evidence" value="ECO:0007669"/>
    <property type="project" value="TreeGrafter"/>
</dbReference>
<evidence type="ECO:0000313" key="6">
    <source>
        <dbReference type="EMBL" id="SFH67247.1"/>
    </source>
</evidence>
<evidence type="ECO:0000256" key="5">
    <source>
        <dbReference type="RuleBase" id="RU004508"/>
    </source>
</evidence>
<dbReference type="CDD" id="cd00616">
    <property type="entry name" value="AHBA_syn"/>
    <property type="match status" value="1"/>
</dbReference>
<protein>
    <submittedName>
        <fullName evidence="6">dTDP-4-amino-4,6-dideoxygalactose transaminase</fullName>
    </submittedName>
</protein>
<dbReference type="PANTHER" id="PTHR30244:SF36">
    <property type="entry name" value="3-OXO-GLUCOSE-6-PHOSPHATE:GLUTAMATE AMINOTRANSFERASE"/>
    <property type="match status" value="1"/>
</dbReference>
<proteinExistence type="inferred from homology"/>
<name>A0A1I3BY74_SELRU</name>
<dbReference type="RefSeq" id="WP_075441676.1">
    <property type="nucleotide sequence ID" value="NZ_FOQK01000002.1"/>
</dbReference>
<dbReference type="InterPro" id="IPR015421">
    <property type="entry name" value="PyrdxlP-dep_Trfase_major"/>
</dbReference>
<evidence type="ECO:0000313" key="7">
    <source>
        <dbReference type="Proteomes" id="UP000183639"/>
    </source>
</evidence>
<feature type="active site" description="Proton acceptor" evidence="3">
    <location>
        <position position="186"/>
    </location>
</feature>
<dbReference type="FunFam" id="3.40.640.10:FF:000089">
    <property type="entry name" value="Aminotransferase, DegT/DnrJ/EryC1/StrS family"/>
    <property type="match status" value="1"/>
</dbReference>
<dbReference type="EMBL" id="FOQK01000002">
    <property type="protein sequence ID" value="SFH67247.1"/>
    <property type="molecule type" value="Genomic_DNA"/>
</dbReference>
<feature type="modified residue" description="N6-(pyridoxal phosphate)lysine" evidence="4">
    <location>
        <position position="186"/>
    </location>
</feature>
<dbReference type="SUPFAM" id="SSF53383">
    <property type="entry name" value="PLP-dependent transferases"/>
    <property type="match status" value="1"/>
</dbReference>
<evidence type="ECO:0000256" key="3">
    <source>
        <dbReference type="PIRSR" id="PIRSR000390-1"/>
    </source>
</evidence>
<dbReference type="InterPro" id="IPR015424">
    <property type="entry name" value="PyrdxlP-dep_Trfase"/>
</dbReference>
<dbReference type="GO" id="GO:0030170">
    <property type="term" value="F:pyridoxal phosphate binding"/>
    <property type="evidence" value="ECO:0007669"/>
    <property type="project" value="UniProtKB-ARBA"/>
</dbReference>
<dbReference type="Gene3D" id="3.40.640.10">
    <property type="entry name" value="Type I PLP-dependent aspartate aminotransferase-like (Major domain)"/>
    <property type="match status" value="1"/>
</dbReference>
<dbReference type="GO" id="GO:0000271">
    <property type="term" value="P:polysaccharide biosynthetic process"/>
    <property type="evidence" value="ECO:0007669"/>
    <property type="project" value="TreeGrafter"/>
</dbReference>
<dbReference type="InterPro" id="IPR000653">
    <property type="entry name" value="DegT/StrS_aminotransferase"/>
</dbReference>
<accession>A0A1I3BY74</accession>
<dbReference type="Gene3D" id="3.90.1150.10">
    <property type="entry name" value="Aspartate Aminotransferase, domain 1"/>
    <property type="match status" value="1"/>
</dbReference>
<gene>
    <name evidence="6" type="ORF">SAMN04487861_10213</name>
</gene>
<sequence>MEIPFADLRPMHDELRSELDAAYKKVMDNSWYIQGKELEAFEKEFAAYVGVKHCIGVATGLDALYLILKAYGIGIGDEVIVPSNTFIATALAISYAGATPVFVEPEIETFNIDVSYIEAAITTKTKAVMAVQLQGRCCDMDEVNRIAKKYGLKVIEDAAQAHGARYKGKKAGALGDAAGFSFYPGKNLGALGDGGCVTTNDDELAEKVRALGNYGSDYKYHHIYKGTNSRLDEMQAAFLRVKLPYLDKWNDARRIIAARYLAEIKNPLIKLPLPSSDEYEHIYHVFVIRCEKRDELEKYLADNGIHTVKHYPIPMHMQGAYEDLQIAEGALPIAEEISRTVLSIPMYYGMTEKQVNYVVEKLNAFAV</sequence>
<dbReference type="InterPro" id="IPR015422">
    <property type="entry name" value="PyrdxlP-dep_Trfase_small"/>
</dbReference>